<dbReference type="PANTHER" id="PTHR10151:SF120">
    <property type="entry name" value="BIS(5'-ADENOSYL)-TRIPHOSPHATASE"/>
    <property type="match status" value="1"/>
</dbReference>
<dbReference type="RefSeq" id="WP_145180777.1">
    <property type="nucleotide sequence ID" value="NZ_CP036266.1"/>
</dbReference>
<organism evidence="1 2">
    <name type="scientific">Gimesia chilikensis</name>
    <dbReference type="NCBI Taxonomy" id="2605989"/>
    <lineage>
        <taxon>Bacteria</taxon>
        <taxon>Pseudomonadati</taxon>
        <taxon>Planctomycetota</taxon>
        <taxon>Planctomycetia</taxon>
        <taxon>Planctomycetales</taxon>
        <taxon>Planctomycetaceae</taxon>
        <taxon>Gimesia</taxon>
    </lineage>
</organism>
<dbReference type="SUPFAM" id="SSF53649">
    <property type="entry name" value="Alkaline phosphatase-like"/>
    <property type="match status" value="1"/>
</dbReference>
<dbReference type="CDD" id="cd16018">
    <property type="entry name" value="Enpp"/>
    <property type="match status" value="1"/>
</dbReference>
<name>A0A517PHS4_9PLAN</name>
<proteinExistence type="predicted"/>
<dbReference type="GO" id="GO:0016787">
    <property type="term" value="F:hydrolase activity"/>
    <property type="evidence" value="ECO:0007669"/>
    <property type="project" value="UniProtKB-ARBA"/>
</dbReference>
<reference evidence="1 2" key="1">
    <citation type="submission" date="2019-02" db="EMBL/GenBank/DDBJ databases">
        <title>Deep-cultivation of Planctomycetes and their phenomic and genomic characterization uncovers novel biology.</title>
        <authorList>
            <person name="Wiegand S."/>
            <person name="Jogler M."/>
            <person name="Boedeker C."/>
            <person name="Pinto D."/>
            <person name="Vollmers J."/>
            <person name="Rivas-Marin E."/>
            <person name="Kohn T."/>
            <person name="Peeters S.H."/>
            <person name="Heuer A."/>
            <person name="Rast P."/>
            <person name="Oberbeckmann S."/>
            <person name="Bunk B."/>
            <person name="Jeske O."/>
            <person name="Meyerdierks A."/>
            <person name="Storesund J.E."/>
            <person name="Kallscheuer N."/>
            <person name="Luecker S."/>
            <person name="Lage O.M."/>
            <person name="Pohl T."/>
            <person name="Merkel B.J."/>
            <person name="Hornburger P."/>
            <person name="Mueller R.-W."/>
            <person name="Bruemmer F."/>
            <person name="Labrenz M."/>
            <person name="Spormann A.M."/>
            <person name="Op den Camp H."/>
            <person name="Overmann J."/>
            <person name="Amann R."/>
            <person name="Jetten M.S.M."/>
            <person name="Mascher T."/>
            <person name="Medema M.H."/>
            <person name="Devos D.P."/>
            <person name="Kaster A.-K."/>
            <person name="Ovreas L."/>
            <person name="Rohde M."/>
            <person name="Galperin M.Y."/>
            <person name="Jogler C."/>
        </authorList>
    </citation>
    <scope>NUCLEOTIDE SEQUENCE [LARGE SCALE GENOMIC DNA]</scope>
    <source>
        <strain evidence="1 2">HG66A1</strain>
    </source>
</reference>
<dbReference type="PANTHER" id="PTHR10151">
    <property type="entry name" value="ECTONUCLEOTIDE PYROPHOSPHATASE/PHOSPHODIESTERASE"/>
    <property type="match status" value="1"/>
</dbReference>
<dbReference type="Gene3D" id="3.40.720.10">
    <property type="entry name" value="Alkaline Phosphatase, subunit A"/>
    <property type="match status" value="1"/>
</dbReference>
<evidence type="ECO:0000313" key="1">
    <source>
        <dbReference type="EMBL" id="QDT18899.1"/>
    </source>
</evidence>
<dbReference type="OrthoDB" id="9771966at2"/>
<dbReference type="InterPro" id="IPR017850">
    <property type="entry name" value="Alkaline_phosphatase_core_sf"/>
</dbReference>
<accession>A0A517PHS4</accession>
<evidence type="ECO:0000313" key="2">
    <source>
        <dbReference type="Proteomes" id="UP000320421"/>
    </source>
</evidence>
<dbReference type="InterPro" id="IPR023116">
    <property type="entry name" value="Phosphonoacetate_hydro_insert"/>
</dbReference>
<dbReference type="AlphaFoldDB" id="A0A517PHS4"/>
<keyword evidence="2" id="KW-1185">Reference proteome</keyword>
<dbReference type="EMBL" id="CP036266">
    <property type="protein sequence ID" value="QDT18899.1"/>
    <property type="molecule type" value="Genomic_DNA"/>
</dbReference>
<gene>
    <name evidence="1" type="ORF">HG66A1_06620</name>
</gene>
<dbReference type="InterPro" id="IPR002591">
    <property type="entry name" value="Phosphodiest/P_Trfase"/>
</dbReference>
<protein>
    <submittedName>
        <fullName evidence="1">Type I phosphodiesterase / nucleotide pyrophosphatase</fullName>
    </submittedName>
</protein>
<sequence length="462" mass="52264">MRKPLVVLNVVGLTHEMLGERTPNLSRLARQGFSRPMGTVLPAVTCSAQSTLLTGLMPRDHGIVANGWYFRDLAEVMFWKQSNKLVQGERVYEAAKKRAPDYTTAKMFWWYNMYAPVEWSVTPRPSYPADGRKVFDSYSQPASLKDELQSDLGVFPLLRFWGPGADISSSRWIVDASIKVFREKQPDLNLVYLPHLDYNLQRLGVSDPAIDQDIRDIDHEAGRLIDVAQNAGAEVVVLSEYAITDVAQPVHINRILREHGWLQVRQEALGWESMDCGASPAFAVADHQLAHVYVQKPEDVAQVKALLEKIDGIEMILDRGQQAEFGIDHERSGELVVVAAPGSWFTYYFWLDDRLAPDYARTVDIHRKPGYDPVELFIDPEIKFPKLRLARRLARKKLGFRYYMDLTSLDATLVKGSHGRLPTPGREDAEAPVFISSSKAIEQDEIPMTAVKDLLLKLQFGE</sequence>
<dbReference type="Proteomes" id="UP000320421">
    <property type="component" value="Chromosome"/>
</dbReference>
<dbReference type="Gene3D" id="3.30.1360.110">
    <property type="entry name" value="Domain 2, Phosphonoacetate Hydrolase"/>
    <property type="match status" value="1"/>
</dbReference>
<dbReference type="Pfam" id="PF01663">
    <property type="entry name" value="Phosphodiest"/>
    <property type="match status" value="1"/>
</dbReference>